<dbReference type="RefSeq" id="WP_311649459.1">
    <property type="nucleotide sequence ID" value="NZ_JAVRFA010000183.1"/>
</dbReference>
<keyword evidence="2" id="KW-1185">Reference proteome</keyword>
<sequence>PFLQRDIVIHMHNWQNADWISEQRRQWTNQHPWARRSLVLASYMLKDEGRHWRQTLSLTPFDKVAQQWMSERINSGKLEIPI</sequence>
<name>A0ABU2Q7I3_9ACTN</name>
<reference evidence="2" key="1">
    <citation type="submission" date="2023-07" db="EMBL/GenBank/DDBJ databases">
        <title>30 novel species of actinomycetes from the DSMZ collection.</title>
        <authorList>
            <person name="Nouioui I."/>
        </authorList>
    </citation>
    <scope>NUCLEOTIDE SEQUENCE [LARGE SCALE GENOMIC DNA]</scope>
    <source>
        <strain evidence="2">DSM 41636</strain>
    </source>
</reference>
<feature type="non-terminal residue" evidence="1">
    <location>
        <position position="1"/>
    </location>
</feature>
<organism evidence="1 2">
    <name type="scientific">Streptomyces edwardsiae</name>
    <dbReference type="NCBI Taxonomy" id="3075527"/>
    <lineage>
        <taxon>Bacteria</taxon>
        <taxon>Bacillati</taxon>
        <taxon>Actinomycetota</taxon>
        <taxon>Actinomycetes</taxon>
        <taxon>Kitasatosporales</taxon>
        <taxon>Streptomycetaceae</taxon>
        <taxon>Streptomyces</taxon>
    </lineage>
</organism>
<gene>
    <name evidence="1" type="ORF">RM705_35235</name>
</gene>
<dbReference type="Proteomes" id="UP001183881">
    <property type="component" value="Unassembled WGS sequence"/>
</dbReference>
<protein>
    <submittedName>
        <fullName evidence="1">Uncharacterized protein</fullName>
    </submittedName>
</protein>
<evidence type="ECO:0000313" key="1">
    <source>
        <dbReference type="EMBL" id="MDT0399918.1"/>
    </source>
</evidence>
<dbReference type="EMBL" id="JAVRFA010000183">
    <property type="protein sequence ID" value="MDT0399918.1"/>
    <property type="molecule type" value="Genomic_DNA"/>
</dbReference>
<accession>A0ABU2Q7I3</accession>
<proteinExistence type="predicted"/>
<comment type="caution">
    <text evidence="1">The sequence shown here is derived from an EMBL/GenBank/DDBJ whole genome shotgun (WGS) entry which is preliminary data.</text>
</comment>
<evidence type="ECO:0000313" key="2">
    <source>
        <dbReference type="Proteomes" id="UP001183881"/>
    </source>
</evidence>